<feature type="compositionally biased region" description="Basic residues" evidence="1">
    <location>
        <begin position="579"/>
        <end position="590"/>
    </location>
</feature>
<proteinExistence type="predicted"/>
<protein>
    <submittedName>
        <fullName evidence="2">Uncharacterized protein</fullName>
    </submittedName>
</protein>
<organism evidence="2 3">
    <name type="scientific">Athelia psychrophila</name>
    <dbReference type="NCBI Taxonomy" id="1759441"/>
    <lineage>
        <taxon>Eukaryota</taxon>
        <taxon>Fungi</taxon>
        <taxon>Dikarya</taxon>
        <taxon>Basidiomycota</taxon>
        <taxon>Agaricomycotina</taxon>
        <taxon>Agaricomycetes</taxon>
        <taxon>Agaricomycetidae</taxon>
        <taxon>Atheliales</taxon>
        <taxon>Atheliaceae</taxon>
        <taxon>Athelia</taxon>
    </lineage>
</organism>
<evidence type="ECO:0000256" key="1">
    <source>
        <dbReference type="SAM" id="MobiDB-lite"/>
    </source>
</evidence>
<name>A0A166CH08_9AGAM</name>
<sequence length="926" mass="103989">MILGYTRQTRADICTLHVSINLFVLPVPKGLAMVLDLLDIRDVDSRGEDAFQAEFQFGLNAEHSDDALGPARIKHKFLHHGHCITQQALDYVSRQEDVELLDYILSMMSREAAFPILPLAQSAAGPMAFKPNVQPSENPSFKSTDARVLGITARYLLTSGNMHFLPRFYAEPRPLRPRGNGKFAAEDYTLHPQMYFEQYPWLPCVAHPPDDISDVDKHPFYPLWWDAPLKCWEATSAHVFTGHGHMAEDDWLVLRDVVRAIDHAAALAAYLRPPVTFSTTRTAMLAALERLRFLPMAKADFVLQLAQCQRMALDVDAMTKFLLTFAPRIRQKLVSYDVDQSLMGCFTNNPTVAETLHRAGVPYWLIRDTREVPVGTISVMAVTNDYATASYVHSEEYFAKHGANPTNMPFKTIGVYGHQVERIERTRTMGRMYSSLVQFEEGPQEYVSEDLKDLLSSSDIMARSKTPWRDPRARSPDIEGPYQQFSDGEQDEDVNYVYQPPQDSPTSPSPAPSSRASSIAPPSFAARRLLLSSLAPPAAAGTSHRSPSPGARSVDLSSSNASNTTSVLRNYRPAGVQKHYPKNQPRKQKTRTSVPLAINRDKWKPFENDVTPPPSMRWFAALSTVDRATPVYPDLDKAAAGYMFPDPGMLATFEPDKRLQAITLWLAIRRPRASQLLTPGYALPSPLTAAGWRDFFWIVHRHRFNPAHGTSSLPANEQGLLAKAMRSASIMFGQANAAQMDVNVREVEFFGETFAVRNGRAVAVDDRMIRRVLWELVELNWRYEVLALDRAAASAKWAEDDADIVRKGLILPVFKPSSSFTLASSAFPTENVFICHENVVWRTDALEHLRNLMVDWRGCPAALNTPLPLVQWTSDAGMKAHAYSNSEEEFNAPVVEEQRRAIQAFYCSSFFRFFGRPPILPHLLHG</sequence>
<dbReference type="AlphaFoldDB" id="A0A166CH08"/>
<dbReference type="OrthoDB" id="2634326at2759"/>
<feature type="compositionally biased region" description="Polar residues" evidence="1">
    <location>
        <begin position="555"/>
        <end position="568"/>
    </location>
</feature>
<evidence type="ECO:0000313" key="3">
    <source>
        <dbReference type="Proteomes" id="UP000076532"/>
    </source>
</evidence>
<accession>A0A166CH08</accession>
<dbReference type="Proteomes" id="UP000076532">
    <property type="component" value="Unassembled WGS sequence"/>
</dbReference>
<feature type="region of interest" description="Disordered" evidence="1">
    <location>
        <begin position="536"/>
        <end position="593"/>
    </location>
</feature>
<dbReference type="EMBL" id="KV417629">
    <property type="protein sequence ID" value="KZP13648.1"/>
    <property type="molecule type" value="Genomic_DNA"/>
</dbReference>
<feature type="region of interest" description="Disordered" evidence="1">
    <location>
        <begin position="462"/>
        <end position="519"/>
    </location>
</feature>
<feature type="compositionally biased region" description="Basic and acidic residues" evidence="1">
    <location>
        <begin position="467"/>
        <end position="477"/>
    </location>
</feature>
<keyword evidence="3" id="KW-1185">Reference proteome</keyword>
<reference evidence="2 3" key="1">
    <citation type="journal article" date="2016" name="Mol. Biol. Evol.">
        <title>Comparative Genomics of Early-Diverging Mushroom-Forming Fungi Provides Insights into the Origins of Lignocellulose Decay Capabilities.</title>
        <authorList>
            <person name="Nagy L.G."/>
            <person name="Riley R."/>
            <person name="Tritt A."/>
            <person name="Adam C."/>
            <person name="Daum C."/>
            <person name="Floudas D."/>
            <person name="Sun H."/>
            <person name="Yadav J.S."/>
            <person name="Pangilinan J."/>
            <person name="Larsson K.H."/>
            <person name="Matsuura K."/>
            <person name="Barry K."/>
            <person name="Labutti K."/>
            <person name="Kuo R."/>
            <person name="Ohm R.A."/>
            <person name="Bhattacharya S.S."/>
            <person name="Shirouzu T."/>
            <person name="Yoshinaga Y."/>
            <person name="Martin F.M."/>
            <person name="Grigoriev I.V."/>
            <person name="Hibbett D.S."/>
        </authorList>
    </citation>
    <scope>NUCLEOTIDE SEQUENCE [LARGE SCALE GENOMIC DNA]</scope>
    <source>
        <strain evidence="2 3">CBS 109695</strain>
    </source>
</reference>
<gene>
    <name evidence="2" type="ORF">FIBSPDRAFT_960334</name>
</gene>
<feature type="compositionally biased region" description="Low complexity" evidence="1">
    <location>
        <begin position="500"/>
        <end position="519"/>
    </location>
</feature>
<evidence type="ECO:0000313" key="2">
    <source>
        <dbReference type="EMBL" id="KZP13648.1"/>
    </source>
</evidence>